<keyword evidence="2" id="KW-1185">Reference proteome</keyword>
<protein>
    <recommendedName>
        <fullName evidence="3">DUF4371 domain-containing protein</fullName>
    </recommendedName>
</protein>
<organism evidence="1 2">
    <name type="scientific">Mycetomoellerius zeteki</name>
    <dbReference type="NCBI Taxonomy" id="64791"/>
    <lineage>
        <taxon>Eukaryota</taxon>
        <taxon>Metazoa</taxon>
        <taxon>Ecdysozoa</taxon>
        <taxon>Arthropoda</taxon>
        <taxon>Hexapoda</taxon>
        <taxon>Insecta</taxon>
        <taxon>Pterygota</taxon>
        <taxon>Neoptera</taxon>
        <taxon>Endopterygota</taxon>
        <taxon>Hymenoptera</taxon>
        <taxon>Apocrita</taxon>
        <taxon>Aculeata</taxon>
        <taxon>Formicoidea</taxon>
        <taxon>Formicidae</taxon>
        <taxon>Myrmicinae</taxon>
        <taxon>Mycetomoellerius</taxon>
    </lineage>
</organism>
<proteinExistence type="predicted"/>
<sequence length="123" mass="14151">LKPCIGDNTKARCGFCNIDILPHRKSLKTHSCTKKHIQNVKSHVLTNIKIHRTKCIGLIVNVISPCLFKEMLDDLGESYYSLIIDESTEIDNTKVLCTMIRFFNLTLKILFKIIYRVHNCISD</sequence>
<dbReference type="EMBL" id="KQ982788">
    <property type="protein sequence ID" value="KYQ50689.1"/>
    <property type="molecule type" value="Genomic_DNA"/>
</dbReference>
<evidence type="ECO:0008006" key="3">
    <source>
        <dbReference type="Google" id="ProtNLM"/>
    </source>
</evidence>
<dbReference type="AlphaFoldDB" id="A0A151WRZ8"/>
<feature type="non-terminal residue" evidence="1">
    <location>
        <position position="1"/>
    </location>
</feature>
<name>A0A151WRZ8_9HYME</name>
<evidence type="ECO:0000313" key="1">
    <source>
        <dbReference type="EMBL" id="KYQ50689.1"/>
    </source>
</evidence>
<evidence type="ECO:0000313" key="2">
    <source>
        <dbReference type="Proteomes" id="UP000075809"/>
    </source>
</evidence>
<gene>
    <name evidence="1" type="ORF">ALC60_10218</name>
</gene>
<reference evidence="1 2" key="1">
    <citation type="submission" date="2015-09" db="EMBL/GenBank/DDBJ databases">
        <title>Trachymyrmex zeteki WGS genome.</title>
        <authorList>
            <person name="Nygaard S."/>
            <person name="Hu H."/>
            <person name="Boomsma J."/>
            <person name="Zhang G."/>
        </authorList>
    </citation>
    <scope>NUCLEOTIDE SEQUENCE [LARGE SCALE GENOMIC DNA]</scope>
    <source>
        <strain evidence="1">Tzet28-1</strain>
        <tissue evidence="1">Whole body</tissue>
    </source>
</reference>
<dbReference type="Proteomes" id="UP000075809">
    <property type="component" value="Unassembled WGS sequence"/>
</dbReference>
<accession>A0A151WRZ8</accession>